<dbReference type="GO" id="GO:0006351">
    <property type="term" value="P:DNA-templated transcription"/>
    <property type="evidence" value="ECO:0007669"/>
    <property type="project" value="InterPro"/>
</dbReference>
<name>A0A0A2JVB3_PENEN</name>
<evidence type="ECO:0000313" key="9">
    <source>
        <dbReference type="Proteomes" id="UP000030143"/>
    </source>
</evidence>
<proteinExistence type="predicted"/>
<dbReference type="EMBL" id="JQFZ01000117">
    <property type="protein sequence ID" value="KGO58588.1"/>
    <property type="molecule type" value="Genomic_DNA"/>
</dbReference>
<keyword evidence="5" id="KW-0539">Nucleus</keyword>
<comment type="caution">
    <text evidence="8">The sequence shown here is derived from an EMBL/GenBank/DDBJ whole genome shotgun (WGS) entry which is preliminary data.</text>
</comment>
<evidence type="ECO:0000259" key="7">
    <source>
        <dbReference type="SMART" id="SM00906"/>
    </source>
</evidence>
<evidence type="ECO:0000256" key="6">
    <source>
        <dbReference type="SAM" id="MobiDB-lite"/>
    </source>
</evidence>
<organism evidence="8 9">
    <name type="scientific">Penicillium expansum</name>
    <name type="common">Blue mold rot fungus</name>
    <dbReference type="NCBI Taxonomy" id="27334"/>
    <lineage>
        <taxon>Eukaryota</taxon>
        <taxon>Fungi</taxon>
        <taxon>Dikarya</taxon>
        <taxon>Ascomycota</taxon>
        <taxon>Pezizomycotina</taxon>
        <taxon>Eurotiomycetes</taxon>
        <taxon>Eurotiomycetidae</taxon>
        <taxon>Eurotiales</taxon>
        <taxon>Aspergillaceae</taxon>
        <taxon>Penicillium</taxon>
    </lineage>
</organism>
<sequence length="887" mass="100076">MGDNYTIHKVSLKRTRQACGPCRLGQHCSYGPQPSRVKPHSVSARAQSQETQHSSINEIQGDISSSGRLQRIEERLDMMALLLQEGLPRSNSLREVSSDTQLNDDRELQEASYDDLEIMDCPKSHSLASPDSLPPEVAFALVALTSRLPRRSRGPLHENRPDGKTFAERAWDLLSSQYKDGKMGLSFLQGTFLMAQVDFADGKAHRAYASVALGLRVIQSVGLNKEEDSYRTNEPEIETRKRITWAFFMLDRTYSASRNYSLSLSDKQFTLPFPALETESLFSENGPLTHGSLHDGPGKQGQKVDHGILVCLLRLFSLWGKSTEYVFEPFAESSLPPWQTGSALAVLESEWLQFETHFADAHRYINVDFKSCAREDPRPRTYLSTWVCVQFLFHSIQGLLHHPFVIMTKLRNFNGNLSATFLQKSFETSLLHSRWIVRFIREMSDVNFETCDPFLGYLAAIAATIQLEHTGNKNPQIALLLNKEFQILVDFMTELSVYWENMSVLVNKVNELAARHQNYGSLYYNQEGFSGALSKMPTPSNMPRMSAEDEGLMWEILDFGCSSGGDKAMNFGNLAIPQDIQANEGHPAQRRPSSRIQRAGQQNKNDQRGRMTPSVPNLDEISESINEGPLPEWPFQARDGGDMIGAAMPDIPDWMILGDYMAEHLEHEGYQLLKVPEVESPYPQLRSVAIYGGAKSSFGLVYFFATLNRNDSKLHLKSTQKDLVQVHWIIRDRGSTLPNCDTVASDNLSEPPGVCTKGLEDTAQYGSNRRIEKLRPENSVLFAHGAGLFGNQLYNTAMLVLLNNRPRTARIADFHSVAMSPLWHAQRICSIALHNDSREFWDPYILASFLLAARWMTHESQQHEVVHAFDRIRTVSGWNAHNSLQSL</sequence>
<keyword evidence="9" id="KW-1185">Reference proteome</keyword>
<dbReference type="RefSeq" id="XP_016600025.1">
    <property type="nucleotide sequence ID" value="XM_016743843.1"/>
</dbReference>
<evidence type="ECO:0000256" key="1">
    <source>
        <dbReference type="ARBA" id="ARBA00004123"/>
    </source>
</evidence>
<dbReference type="GO" id="GO:0003677">
    <property type="term" value="F:DNA binding"/>
    <property type="evidence" value="ECO:0007669"/>
    <property type="project" value="InterPro"/>
</dbReference>
<feature type="region of interest" description="Disordered" evidence="6">
    <location>
        <begin position="31"/>
        <end position="58"/>
    </location>
</feature>
<protein>
    <submittedName>
        <fullName evidence="8">Transcription factor, fungi</fullName>
    </submittedName>
</protein>
<dbReference type="CDD" id="cd12148">
    <property type="entry name" value="fungal_TF_MHR"/>
    <property type="match status" value="1"/>
</dbReference>
<evidence type="ECO:0000256" key="4">
    <source>
        <dbReference type="ARBA" id="ARBA00023163"/>
    </source>
</evidence>
<dbReference type="GO" id="GO:0008270">
    <property type="term" value="F:zinc ion binding"/>
    <property type="evidence" value="ECO:0007669"/>
    <property type="project" value="InterPro"/>
</dbReference>
<feature type="domain" description="Xylanolytic transcriptional activator regulatory" evidence="7">
    <location>
        <begin position="207"/>
        <end position="280"/>
    </location>
</feature>
<dbReference type="SMART" id="SM00906">
    <property type="entry name" value="Fungal_trans"/>
    <property type="match status" value="1"/>
</dbReference>
<feature type="region of interest" description="Disordered" evidence="6">
    <location>
        <begin position="583"/>
        <end position="618"/>
    </location>
</feature>
<evidence type="ECO:0000313" key="8">
    <source>
        <dbReference type="EMBL" id="KGO58588.1"/>
    </source>
</evidence>
<dbReference type="STRING" id="27334.A0A0A2JVB3"/>
<dbReference type="PANTHER" id="PTHR47338">
    <property type="entry name" value="ZN(II)2CYS6 TRANSCRIPTION FACTOR (EUROFUNG)-RELATED"/>
    <property type="match status" value="1"/>
</dbReference>
<dbReference type="HOGENOM" id="CLU_325187_0_0_1"/>
<dbReference type="AlphaFoldDB" id="A0A0A2JVB3"/>
<evidence type="ECO:0000256" key="5">
    <source>
        <dbReference type="ARBA" id="ARBA00023242"/>
    </source>
</evidence>
<gene>
    <name evidence="8" type="ORF">PEX2_065720</name>
</gene>
<keyword evidence="4" id="KW-0804">Transcription</keyword>
<comment type="subcellular location">
    <subcellularLocation>
        <location evidence="1">Nucleus</location>
    </subcellularLocation>
</comment>
<dbReference type="GO" id="GO:0005634">
    <property type="term" value="C:nucleus"/>
    <property type="evidence" value="ECO:0007669"/>
    <property type="project" value="UniProtKB-SubCell"/>
</dbReference>
<feature type="compositionally biased region" description="Polar residues" evidence="6">
    <location>
        <begin position="594"/>
        <end position="604"/>
    </location>
</feature>
<feature type="compositionally biased region" description="Polar residues" evidence="6">
    <location>
        <begin position="44"/>
        <end position="58"/>
    </location>
</feature>
<accession>A0A0A2JVB3</accession>
<keyword evidence="3" id="KW-0805">Transcription regulation</keyword>
<dbReference type="GeneID" id="27679263"/>
<dbReference type="VEuPathDB" id="FungiDB:PEXP_000230"/>
<dbReference type="InterPro" id="IPR050815">
    <property type="entry name" value="TF_fung"/>
</dbReference>
<evidence type="ECO:0000256" key="2">
    <source>
        <dbReference type="ARBA" id="ARBA00022723"/>
    </source>
</evidence>
<reference evidence="8 9" key="1">
    <citation type="journal article" date="2015" name="Mol. Plant Microbe Interact.">
        <title>Genome, transcriptome, and functional analyses of Penicillium expansum provide new insights into secondary metabolism and pathogenicity.</title>
        <authorList>
            <person name="Ballester A.R."/>
            <person name="Marcet-Houben M."/>
            <person name="Levin E."/>
            <person name="Sela N."/>
            <person name="Selma-Lazaro C."/>
            <person name="Carmona L."/>
            <person name="Wisniewski M."/>
            <person name="Droby S."/>
            <person name="Gonzalez-Candelas L."/>
            <person name="Gabaldon T."/>
        </authorList>
    </citation>
    <scope>NUCLEOTIDE SEQUENCE [LARGE SCALE GENOMIC DNA]</scope>
    <source>
        <strain evidence="8 9">MD-8</strain>
    </source>
</reference>
<dbReference type="PANTHER" id="PTHR47338:SF9">
    <property type="entry name" value="ZN(II)2CYS6 TRANSCRIPTION FACTOR (EUROFUNG)"/>
    <property type="match status" value="1"/>
</dbReference>
<dbReference type="Pfam" id="PF04082">
    <property type="entry name" value="Fungal_trans"/>
    <property type="match status" value="1"/>
</dbReference>
<keyword evidence="2" id="KW-0479">Metal-binding</keyword>
<dbReference type="InterPro" id="IPR007219">
    <property type="entry name" value="XnlR_reg_dom"/>
</dbReference>
<dbReference type="Proteomes" id="UP000030143">
    <property type="component" value="Unassembled WGS sequence"/>
</dbReference>
<evidence type="ECO:0000256" key="3">
    <source>
        <dbReference type="ARBA" id="ARBA00023015"/>
    </source>
</evidence>
<dbReference type="GO" id="GO:0000981">
    <property type="term" value="F:DNA-binding transcription factor activity, RNA polymerase II-specific"/>
    <property type="evidence" value="ECO:0007669"/>
    <property type="project" value="InterPro"/>
</dbReference>